<comment type="catalytic activity">
    <reaction evidence="1">
        <text>AMP + H2O = D-ribose 5-phosphate + adenine</text>
        <dbReference type="Rhea" id="RHEA:20129"/>
        <dbReference type="ChEBI" id="CHEBI:15377"/>
        <dbReference type="ChEBI" id="CHEBI:16708"/>
        <dbReference type="ChEBI" id="CHEBI:78346"/>
        <dbReference type="ChEBI" id="CHEBI:456215"/>
        <dbReference type="EC" id="3.2.2.4"/>
    </reaction>
</comment>
<dbReference type="AlphaFoldDB" id="A0A4R4E7P0"/>
<evidence type="ECO:0000256" key="1">
    <source>
        <dbReference type="ARBA" id="ARBA00000274"/>
    </source>
</evidence>
<dbReference type="Pfam" id="PF03641">
    <property type="entry name" value="Lysine_decarbox"/>
    <property type="match status" value="1"/>
</dbReference>
<comment type="similarity">
    <text evidence="2 3">Belongs to the LOG family.</text>
</comment>
<dbReference type="EMBL" id="SKFH01000005">
    <property type="protein sequence ID" value="TCZ73745.1"/>
    <property type="molecule type" value="Genomic_DNA"/>
</dbReference>
<dbReference type="GO" id="GO:0008714">
    <property type="term" value="F:AMP nucleosidase activity"/>
    <property type="evidence" value="ECO:0007669"/>
    <property type="project" value="UniProtKB-EC"/>
</dbReference>
<dbReference type="InterPro" id="IPR005269">
    <property type="entry name" value="LOG"/>
</dbReference>
<dbReference type="Proteomes" id="UP000295164">
    <property type="component" value="Unassembled WGS sequence"/>
</dbReference>
<keyword evidence="3" id="KW-0203">Cytokinin biosynthesis</keyword>
<name>A0A4R4E7P0_9BACT</name>
<dbReference type="GO" id="GO:0009691">
    <property type="term" value="P:cytokinin biosynthetic process"/>
    <property type="evidence" value="ECO:0007669"/>
    <property type="project" value="UniProtKB-UniRule"/>
</dbReference>
<comment type="caution">
    <text evidence="4">The sequence shown here is derived from an EMBL/GenBank/DDBJ whole genome shotgun (WGS) entry which is preliminary data.</text>
</comment>
<reference evidence="4 5" key="1">
    <citation type="submission" date="2019-03" db="EMBL/GenBank/DDBJ databases">
        <authorList>
            <person name="Kim M.K.M."/>
        </authorList>
    </citation>
    <scope>NUCLEOTIDE SEQUENCE [LARGE SCALE GENOMIC DNA]</scope>
    <source>
        <strain evidence="4 5">17J68-15</strain>
    </source>
</reference>
<evidence type="ECO:0000256" key="3">
    <source>
        <dbReference type="RuleBase" id="RU363015"/>
    </source>
</evidence>
<dbReference type="OrthoDB" id="9801098at2"/>
<dbReference type="Gene3D" id="3.40.50.450">
    <property type="match status" value="1"/>
</dbReference>
<dbReference type="GO" id="GO:0005829">
    <property type="term" value="C:cytosol"/>
    <property type="evidence" value="ECO:0007669"/>
    <property type="project" value="TreeGrafter"/>
</dbReference>
<keyword evidence="5" id="KW-1185">Reference proteome</keyword>
<dbReference type="PANTHER" id="PTHR31223:SF70">
    <property type="entry name" value="LOG FAMILY PROTEIN YJL055W"/>
    <property type="match status" value="1"/>
</dbReference>
<dbReference type="PANTHER" id="PTHR31223">
    <property type="entry name" value="LOG FAMILY PROTEIN YJL055W"/>
    <property type="match status" value="1"/>
</dbReference>
<accession>A0A4R4E7P0</accession>
<evidence type="ECO:0000313" key="4">
    <source>
        <dbReference type="EMBL" id="TCZ73745.1"/>
    </source>
</evidence>
<organism evidence="4 5">
    <name type="scientific">Flaviaesturariibacter aridisoli</name>
    <dbReference type="NCBI Taxonomy" id="2545761"/>
    <lineage>
        <taxon>Bacteria</taxon>
        <taxon>Pseudomonadati</taxon>
        <taxon>Bacteroidota</taxon>
        <taxon>Chitinophagia</taxon>
        <taxon>Chitinophagales</taxon>
        <taxon>Chitinophagaceae</taxon>
        <taxon>Flaviaestuariibacter</taxon>
    </lineage>
</organism>
<gene>
    <name evidence="4" type="ORF">E0486_05540</name>
</gene>
<sequence>MSIQALAIFCGSKYGNNPAFRADAEALGALLAERGITLIYGGGRNGLMGASADAVMAAGGTVRGVIPQVLTQWEHQHTDISELVVVEDMHVRKRTLYEMCDAAIILPGGFGTLDELFEILTWNQLSIHDKRVYLLNTGGFYDHLIAHLRTMQEEGFLYTKVEEQVIVLQTPGEIEQYL</sequence>
<proteinExistence type="inferred from homology"/>
<dbReference type="NCBIfam" id="TIGR00730">
    <property type="entry name" value="Rossman fold protein, TIGR00730 family"/>
    <property type="match status" value="1"/>
</dbReference>
<dbReference type="RefSeq" id="WP_131851150.1">
    <property type="nucleotide sequence ID" value="NZ_SKFH01000005.1"/>
</dbReference>
<protein>
    <recommendedName>
        <fullName evidence="3">Cytokinin riboside 5'-monophosphate phosphoribohydrolase</fullName>
        <ecNumber evidence="3">3.2.2.n1</ecNumber>
    </recommendedName>
</protein>
<dbReference type="SUPFAM" id="SSF102405">
    <property type="entry name" value="MCP/YpsA-like"/>
    <property type="match status" value="1"/>
</dbReference>
<evidence type="ECO:0000313" key="5">
    <source>
        <dbReference type="Proteomes" id="UP000295164"/>
    </source>
</evidence>
<evidence type="ECO:0000256" key="2">
    <source>
        <dbReference type="ARBA" id="ARBA00006763"/>
    </source>
</evidence>
<keyword evidence="3" id="KW-0378">Hydrolase</keyword>
<dbReference type="InterPro" id="IPR031100">
    <property type="entry name" value="LOG_fam"/>
</dbReference>
<dbReference type="EC" id="3.2.2.n1" evidence="3"/>